<keyword evidence="1 6" id="KW-0963">Cytoplasm</keyword>
<dbReference type="SUPFAM" id="SSF47781">
    <property type="entry name" value="RuvA domain 2-like"/>
    <property type="match status" value="1"/>
</dbReference>
<dbReference type="SMART" id="SM00278">
    <property type="entry name" value="HhH1"/>
    <property type="match status" value="2"/>
</dbReference>
<protein>
    <recommendedName>
        <fullName evidence="6">Holliday junction branch migration complex subunit RuvA</fullName>
    </recommendedName>
</protein>
<keyword evidence="8" id="KW-0547">Nucleotide-binding</keyword>
<evidence type="ECO:0000256" key="2">
    <source>
        <dbReference type="ARBA" id="ARBA00022763"/>
    </source>
</evidence>
<dbReference type="Gene3D" id="1.10.150.20">
    <property type="entry name" value="5' to 3' exonuclease, C-terminal subdomain"/>
    <property type="match status" value="1"/>
</dbReference>
<evidence type="ECO:0000313" key="8">
    <source>
        <dbReference type="EMBL" id="ANF58232.1"/>
    </source>
</evidence>
<feature type="domain" description="Helix-hairpin-helix DNA-binding motif class 1" evidence="7">
    <location>
        <begin position="108"/>
        <end position="127"/>
    </location>
</feature>
<dbReference type="Proteomes" id="UP000077875">
    <property type="component" value="Chromosome"/>
</dbReference>
<keyword evidence="4 6" id="KW-0233">DNA recombination</keyword>
<comment type="subunit">
    <text evidence="6">Homotetramer. Forms an RuvA(8)-RuvB(12)-Holliday junction (HJ) complex. HJ DNA is sandwiched between 2 RuvA tetramers; dsDNA enters through RuvA and exits via RuvB. An RuvB hexamer assembles on each DNA strand where it exits the tetramer. Each RuvB hexamer is contacted by two RuvA subunits (via domain III) on 2 adjacent RuvB subunits; this complex drives branch migration. In the full resolvosome a probable DNA-RuvA(4)-RuvB(12)-RuvC(2) complex forms which resolves the HJ.</text>
</comment>
<feature type="domain" description="Helix-hairpin-helix DNA-binding motif class 1" evidence="7">
    <location>
        <begin position="73"/>
        <end position="92"/>
    </location>
</feature>
<dbReference type="InterPro" id="IPR003583">
    <property type="entry name" value="Hlx-hairpin-Hlx_DNA-bd_motif"/>
</dbReference>
<reference evidence="8 9" key="1">
    <citation type="submission" date="2016-04" db="EMBL/GenBank/DDBJ databases">
        <title>Complete Genome Sequence of Halotalea alkalilenta IHB B 13600.</title>
        <authorList>
            <person name="Swarnkar M.K."/>
            <person name="Sharma A."/>
            <person name="Kaushal K."/>
            <person name="Soni R."/>
            <person name="Rana S."/>
            <person name="Singh A.K."/>
            <person name="Gulati A."/>
        </authorList>
    </citation>
    <scope>NUCLEOTIDE SEQUENCE [LARGE SCALE GENOMIC DNA]</scope>
    <source>
        <strain evidence="8 9">IHB B 13600</strain>
    </source>
</reference>
<keyword evidence="8" id="KW-0347">Helicase</keyword>
<evidence type="ECO:0000256" key="4">
    <source>
        <dbReference type="ARBA" id="ARBA00023172"/>
    </source>
</evidence>
<keyword evidence="8" id="KW-0378">Hydrolase</keyword>
<gene>
    <name evidence="6" type="primary">ruvA</name>
    <name evidence="8" type="ORF">A5892_12765</name>
</gene>
<dbReference type="KEGG" id="haa:A5892_12765"/>
<comment type="subcellular location">
    <subcellularLocation>
        <location evidence="6">Cytoplasm</location>
    </subcellularLocation>
</comment>
<organism evidence="8 9">
    <name type="scientific">Halotalea alkalilenta</name>
    <dbReference type="NCBI Taxonomy" id="376489"/>
    <lineage>
        <taxon>Bacteria</taxon>
        <taxon>Pseudomonadati</taxon>
        <taxon>Pseudomonadota</taxon>
        <taxon>Gammaproteobacteria</taxon>
        <taxon>Oceanospirillales</taxon>
        <taxon>Halomonadaceae</taxon>
        <taxon>Halotalea</taxon>
    </lineage>
</organism>
<dbReference type="GO" id="GO:0048476">
    <property type="term" value="C:Holliday junction resolvase complex"/>
    <property type="evidence" value="ECO:0007669"/>
    <property type="project" value="UniProtKB-UniRule"/>
</dbReference>
<dbReference type="HAMAP" id="MF_00031">
    <property type="entry name" value="DNA_HJ_migration_RuvA"/>
    <property type="match status" value="1"/>
</dbReference>
<evidence type="ECO:0000256" key="1">
    <source>
        <dbReference type="ARBA" id="ARBA00022490"/>
    </source>
</evidence>
<keyword evidence="5 6" id="KW-0234">DNA repair</keyword>
<dbReference type="InterPro" id="IPR012340">
    <property type="entry name" value="NA-bd_OB-fold"/>
</dbReference>
<dbReference type="EMBL" id="CP015243">
    <property type="protein sequence ID" value="ANF58232.1"/>
    <property type="molecule type" value="Genomic_DNA"/>
</dbReference>
<evidence type="ECO:0000313" key="9">
    <source>
        <dbReference type="Proteomes" id="UP000077875"/>
    </source>
</evidence>
<dbReference type="NCBIfam" id="TIGR00084">
    <property type="entry name" value="ruvA"/>
    <property type="match status" value="1"/>
</dbReference>
<dbReference type="SUPFAM" id="SSF50249">
    <property type="entry name" value="Nucleic acid-binding proteins"/>
    <property type="match status" value="1"/>
</dbReference>
<keyword evidence="2 6" id="KW-0227">DNA damage</keyword>
<feature type="region of interest" description="Domain I" evidence="6">
    <location>
        <begin position="1"/>
        <end position="64"/>
    </location>
</feature>
<comment type="caution">
    <text evidence="6">Lacks conserved residue(s) required for the propagation of feature annotation.</text>
</comment>
<dbReference type="GO" id="GO:0005524">
    <property type="term" value="F:ATP binding"/>
    <property type="evidence" value="ECO:0007669"/>
    <property type="project" value="InterPro"/>
</dbReference>
<dbReference type="Pfam" id="PF14520">
    <property type="entry name" value="HHH_5"/>
    <property type="match status" value="1"/>
</dbReference>
<dbReference type="InterPro" id="IPR036267">
    <property type="entry name" value="RuvA_C_sf"/>
</dbReference>
<keyword evidence="9" id="KW-1185">Reference proteome</keyword>
<dbReference type="Gene3D" id="2.40.50.140">
    <property type="entry name" value="Nucleic acid-binding proteins"/>
    <property type="match status" value="1"/>
</dbReference>
<dbReference type="GO" id="GO:0005737">
    <property type="term" value="C:cytoplasm"/>
    <property type="evidence" value="ECO:0007669"/>
    <property type="project" value="UniProtKB-SubCell"/>
</dbReference>
<keyword evidence="8" id="KW-0067">ATP-binding</keyword>
<dbReference type="Gene3D" id="1.10.8.10">
    <property type="entry name" value="DNA helicase RuvA subunit, C-terminal domain"/>
    <property type="match status" value="1"/>
</dbReference>
<dbReference type="InterPro" id="IPR011114">
    <property type="entry name" value="RuvA_C"/>
</dbReference>
<dbReference type="Pfam" id="PF07499">
    <property type="entry name" value="RuvA_C"/>
    <property type="match status" value="1"/>
</dbReference>
<evidence type="ECO:0000259" key="7">
    <source>
        <dbReference type="SMART" id="SM00278"/>
    </source>
</evidence>
<dbReference type="GO" id="GO:0006281">
    <property type="term" value="P:DNA repair"/>
    <property type="evidence" value="ECO:0007669"/>
    <property type="project" value="UniProtKB-UniRule"/>
</dbReference>
<comment type="similarity">
    <text evidence="6">Belongs to the RuvA family.</text>
</comment>
<dbReference type="STRING" id="376489.A5892_12765"/>
<comment type="domain">
    <text evidence="6">Has three domains with a flexible linker between the domains II and III and assumes an 'L' shape. Domain III is highly mobile and contacts RuvB.</text>
</comment>
<proteinExistence type="inferred from homology"/>
<dbReference type="RefSeq" id="WP_064123130.1">
    <property type="nucleotide sequence ID" value="NZ_CP015243.1"/>
</dbReference>
<dbReference type="SUPFAM" id="SSF46929">
    <property type="entry name" value="DNA helicase RuvA subunit, C-terminal domain"/>
    <property type="match status" value="1"/>
</dbReference>
<dbReference type="CDD" id="cd14332">
    <property type="entry name" value="UBA_RuvA_C"/>
    <property type="match status" value="1"/>
</dbReference>
<dbReference type="AlphaFoldDB" id="A0A172YGQ6"/>
<dbReference type="GO" id="GO:0006310">
    <property type="term" value="P:DNA recombination"/>
    <property type="evidence" value="ECO:0007669"/>
    <property type="project" value="UniProtKB-UniRule"/>
</dbReference>
<dbReference type="GO" id="GO:0009378">
    <property type="term" value="F:four-way junction helicase activity"/>
    <property type="evidence" value="ECO:0007669"/>
    <property type="project" value="InterPro"/>
</dbReference>
<dbReference type="InterPro" id="IPR010994">
    <property type="entry name" value="RuvA_2-like"/>
</dbReference>
<dbReference type="InterPro" id="IPR013849">
    <property type="entry name" value="DNA_helicase_Holl-junc_RuvA_I"/>
</dbReference>
<evidence type="ECO:0000256" key="3">
    <source>
        <dbReference type="ARBA" id="ARBA00023125"/>
    </source>
</evidence>
<comment type="function">
    <text evidence="6">The RuvA-RuvB-RuvC complex processes Holliday junction (HJ) DNA during genetic recombination and DNA repair, while the RuvA-RuvB complex plays an important role in the rescue of blocked DNA replication forks via replication fork reversal (RFR). RuvA specifically binds to HJ cruciform DNA, conferring on it an open structure. The RuvB hexamer acts as an ATP-dependent pump, pulling dsDNA into and through the RuvAB complex. HJ branch migration allows RuvC to scan DNA until it finds its consensus sequence, where it cleaves and resolves the cruciform DNA.</text>
</comment>
<name>A0A172YGQ6_9GAMM</name>
<dbReference type="GO" id="GO:0009379">
    <property type="term" value="C:Holliday junction helicase complex"/>
    <property type="evidence" value="ECO:0007669"/>
    <property type="project" value="InterPro"/>
</dbReference>
<dbReference type="InterPro" id="IPR000085">
    <property type="entry name" value="RuvA"/>
</dbReference>
<dbReference type="Pfam" id="PF01330">
    <property type="entry name" value="RuvA_N"/>
    <property type="match status" value="1"/>
</dbReference>
<sequence length="220" mass="24487">MIGRLHGILIEKQPPWVVIDVGGVGYELEASMNTILSLPALGEQARLYTHLIVREDAHLLYGFRDELERRMFRELIRIAGVGPRMALAILSGMERGQFVRCLMDEDAQALTRLPGVGKKTAERLIVEMRDRLTRWPELTREAQPDLGALERLLDGEACELHPPGARGNYVDAEAALIALGYKPVEATRMLAELDHSLSTEALIKSALAQRIGSGRTEARR</sequence>
<evidence type="ECO:0000256" key="5">
    <source>
        <dbReference type="ARBA" id="ARBA00023204"/>
    </source>
</evidence>
<accession>A0A172YGQ6</accession>
<feature type="region of interest" description="Domain III" evidence="6">
    <location>
        <begin position="144"/>
        <end position="220"/>
    </location>
</feature>
<evidence type="ECO:0000256" key="6">
    <source>
        <dbReference type="HAMAP-Rule" id="MF_00031"/>
    </source>
</evidence>
<keyword evidence="3 6" id="KW-0238">DNA-binding</keyword>
<dbReference type="GO" id="GO:0000400">
    <property type="term" value="F:four-way junction DNA binding"/>
    <property type="evidence" value="ECO:0007669"/>
    <property type="project" value="UniProtKB-UniRule"/>
</dbReference>